<evidence type="ECO:0000313" key="3">
    <source>
        <dbReference type="Proteomes" id="UP000078492"/>
    </source>
</evidence>
<dbReference type="EMBL" id="KQ978957">
    <property type="protein sequence ID" value="KYN27189.1"/>
    <property type="molecule type" value="Genomic_DNA"/>
</dbReference>
<dbReference type="KEGG" id="tcz:108757659"/>
<gene>
    <name evidence="2" type="ORF">ALC57_03533</name>
</gene>
<sequence length="581" mass="65669">MMRCAKFGNGKRSHSSAKRGVDNVTMTTSDKVNKRNDKKIDSPQSCQQQSTSGYSTPITKKRNTNVDKEDSPDFDYSPSPILPTFTQEGGNEVAWDWQSSMSRTPENSSKKRNVHCETPKGTKLFQRKRISNSPLLYKPLKRKTIKMENIENIGQFAAELQALNERMRIIKQNDNNHSNDCVEKKEVPMLTNISDKEETSNVQDDIQNSIEKRSNGNEQRNNSVGGTNDNTSKKETSGAYDDLFDDSVDDDIIRCTQEIEEKFNLLERGNSTQLEIKKEDSCKNDVSNKTISVQSSSSENCKNALSVHLCDNSSLKTYSKLSLRRDANSSIHSAVQNSKDTYKPCPNNNNNTIRSFARKSCDNKKLSKNNTVDLFDFYNDSFDDWLVSCVEEEKLLPKSDVSSIHKNDSTKVQANYKHLTNAPLKSEVKSADSFKPMTKPETSNANYLQNRKFFKTKSLSEQPVNRNASAKGSRASVSTQPIVTNDCKAENKPISLMHSVNRMRGSDVNRCVVKSDGNHFVKHHSTGNMKNDTRETAKKPGSQPTTRCTAEEIERKRLQAVARLEARRKLHFTKITNNINR</sequence>
<dbReference type="AlphaFoldDB" id="A0A195EH50"/>
<name>A0A195EH50_9HYME</name>
<feature type="compositionally biased region" description="Polar residues" evidence="1">
    <location>
        <begin position="42"/>
        <end position="58"/>
    </location>
</feature>
<feature type="region of interest" description="Disordered" evidence="1">
    <location>
        <begin position="210"/>
        <end position="242"/>
    </location>
</feature>
<accession>A0A195EH50</accession>
<feature type="region of interest" description="Disordered" evidence="1">
    <location>
        <begin position="458"/>
        <end position="479"/>
    </location>
</feature>
<organism evidence="2 3">
    <name type="scientific">Trachymyrmex cornetzi</name>
    <dbReference type="NCBI Taxonomy" id="471704"/>
    <lineage>
        <taxon>Eukaryota</taxon>
        <taxon>Metazoa</taxon>
        <taxon>Ecdysozoa</taxon>
        <taxon>Arthropoda</taxon>
        <taxon>Hexapoda</taxon>
        <taxon>Insecta</taxon>
        <taxon>Pterygota</taxon>
        <taxon>Neoptera</taxon>
        <taxon>Endopterygota</taxon>
        <taxon>Hymenoptera</taxon>
        <taxon>Apocrita</taxon>
        <taxon>Aculeata</taxon>
        <taxon>Formicoidea</taxon>
        <taxon>Formicidae</taxon>
        <taxon>Myrmicinae</taxon>
        <taxon>Trachymyrmex</taxon>
    </lineage>
</organism>
<feature type="compositionally biased region" description="Polar residues" evidence="1">
    <location>
        <begin position="216"/>
        <end position="230"/>
    </location>
</feature>
<evidence type="ECO:0000256" key="1">
    <source>
        <dbReference type="SAM" id="MobiDB-lite"/>
    </source>
</evidence>
<keyword evidence="3" id="KW-1185">Reference proteome</keyword>
<reference evidence="2 3" key="1">
    <citation type="submission" date="2015-09" db="EMBL/GenBank/DDBJ databases">
        <title>Trachymyrmex cornetzi WGS genome.</title>
        <authorList>
            <person name="Nygaard S."/>
            <person name="Hu H."/>
            <person name="Boomsma J."/>
            <person name="Zhang G."/>
        </authorList>
    </citation>
    <scope>NUCLEOTIDE SEQUENCE [LARGE SCALE GENOMIC DNA]</scope>
    <source>
        <strain evidence="2">Tcor2-1</strain>
        <tissue evidence="2">Whole body</tissue>
    </source>
</reference>
<protein>
    <submittedName>
        <fullName evidence="2">Uncharacterized protein</fullName>
    </submittedName>
</protein>
<feature type="compositionally biased region" description="Basic and acidic residues" evidence="1">
    <location>
        <begin position="31"/>
        <end position="41"/>
    </location>
</feature>
<proteinExistence type="predicted"/>
<feature type="region of interest" description="Disordered" evidence="1">
    <location>
        <begin position="519"/>
        <end position="548"/>
    </location>
</feature>
<dbReference type="Proteomes" id="UP000078492">
    <property type="component" value="Unassembled WGS sequence"/>
</dbReference>
<feature type="region of interest" description="Disordered" evidence="1">
    <location>
        <begin position="1"/>
        <end position="80"/>
    </location>
</feature>
<evidence type="ECO:0000313" key="2">
    <source>
        <dbReference type="EMBL" id="KYN27189.1"/>
    </source>
</evidence>
<dbReference type="OrthoDB" id="2017408at2759"/>